<keyword evidence="3" id="KW-1185">Reference proteome</keyword>
<evidence type="ECO:0000256" key="1">
    <source>
        <dbReference type="SAM" id="MobiDB-lite"/>
    </source>
</evidence>
<protein>
    <submittedName>
        <fullName evidence="2">Uncharacterized protein</fullName>
    </submittedName>
</protein>
<feature type="region of interest" description="Disordered" evidence="1">
    <location>
        <begin position="44"/>
        <end position="67"/>
    </location>
</feature>
<organism evidence="2 3">
    <name type="scientific">Micromonospora echinospora</name>
    <name type="common">Micromonospora purpurea</name>
    <dbReference type="NCBI Taxonomy" id="1877"/>
    <lineage>
        <taxon>Bacteria</taxon>
        <taxon>Bacillati</taxon>
        <taxon>Actinomycetota</taxon>
        <taxon>Actinomycetes</taxon>
        <taxon>Micromonosporales</taxon>
        <taxon>Micromonosporaceae</taxon>
        <taxon>Micromonospora</taxon>
    </lineage>
</organism>
<dbReference type="GeneID" id="300292939"/>
<dbReference type="RefSeq" id="WP_184683667.1">
    <property type="nucleotide sequence ID" value="NZ_JACHJC010000001.1"/>
</dbReference>
<reference evidence="2 3" key="1">
    <citation type="submission" date="2020-08" db="EMBL/GenBank/DDBJ databases">
        <title>Sequencing the genomes of 1000 actinobacteria strains.</title>
        <authorList>
            <person name="Klenk H.-P."/>
        </authorList>
    </citation>
    <scope>NUCLEOTIDE SEQUENCE [LARGE SCALE GENOMIC DNA]</scope>
    <source>
        <strain evidence="2 3">DSM 43036</strain>
    </source>
</reference>
<accession>A0ABR6MAX0</accession>
<evidence type="ECO:0000313" key="3">
    <source>
        <dbReference type="Proteomes" id="UP000618986"/>
    </source>
</evidence>
<dbReference type="Proteomes" id="UP000618986">
    <property type="component" value="Unassembled WGS sequence"/>
</dbReference>
<sequence length="253" mass="29301">MRKTYVYRKWTAAPARPVRYLPHHALADWFHGWRDGKRRVPALPRQATDEEGEPVQASTAPGSDFDETRRLVTTPRLEALRRRAEEQIATEDTVFLAVQDPLARELQALIPVVEEWRRKVVEAAAKLDLARQAPADEDLKERRTAEADRPDSLVRQRRLAEHARRLANAELAHERACDHLELHLRHRAEITETLRHQERAFQARKRRLKEHAGRRVATYWQQLVRSHDDGPELNSHLRPIGPDLPGWTGSGDE</sequence>
<feature type="region of interest" description="Disordered" evidence="1">
    <location>
        <begin position="229"/>
        <end position="253"/>
    </location>
</feature>
<evidence type="ECO:0000313" key="2">
    <source>
        <dbReference type="EMBL" id="MBB5112524.1"/>
    </source>
</evidence>
<name>A0ABR6MAX0_MICEC</name>
<dbReference type="EMBL" id="JACHJC010000001">
    <property type="protein sequence ID" value="MBB5112524.1"/>
    <property type="molecule type" value="Genomic_DNA"/>
</dbReference>
<proteinExistence type="predicted"/>
<gene>
    <name evidence="2" type="ORF">FHU28_002363</name>
</gene>
<comment type="caution">
    <text evidence="2">The sequence shown here is derived from an EMBL/GenBank/DDBJ whole genome shotgun (WGS) entry which is preliminary data.</text>
</comment>